<gene>
    <name evidence="1" type="ORF">LGQ03_00950</name>
</gene>
<evidence type="ECO:0000313" key="2">
    <source>
        <dbReference type="Proteomes" id="UP001138961"/>
    </source>
</evidence>
<dbReference type="RefSeq" id="WP_226746891.1">
    <property type="nucleotide sequence ID" value="NZ_JAJATZ010000001.1"/>
</dbReference>
<keyword evidence="2" id="KW-1185">Reference proteome</keyword>
<dbReference type="Proteomes" id="UP001138961">
    <property type="component" value="Unassembled WGS sequence"/>
</dbReference>
<dbReference type="InterPro" id="IPR045516">
    <property type="entry name" value="DUF6477"/>
</dbReference>
<evidence type="ECO:0000313" key="1">
    <source>
        <dbReference type="EMBL" id="MCB5197799.1"/>
    </source>
</evidence>
<sequence length="102" mass="11571">MLDLHTQIRRLNRPQLLVRAARFALTDYQRGRDLSRLLDGRVPATPGPTLMILMERETEMEAARRAQSYDYRIGDHITALCAIMSEARDLAATRPCPVPPPT</sequence>
<proteinExistence type="predicted"/>
<dbReference type="EMBL" id="JAJATZ010000001">
    <property type="protein sequence ID" value="MCB5197799.1"/>
    <property type="molecule type" value="Genomic_DNA"/>
</dbReference>
<organism evidence="1 2">
    <name type="scientific">Loktanella gaetbuli</name>
    <dbReference type="NCBI Taxonomy" id="2881335"/>
    <lineage>
        <taxon>Bacteria</taxon>
        <taxon>Pseudomonadati</taxon>
        <taxon>Pseudomonadota</taxon>
        <taxon>Alphaproteobacteria</taxon>
        <taxon>Rhodobacterales</taxon>
        <taxon>Roseobacteraceae</taxon>
        <taxon>Loktanella</taxon>
    </lineage>
</organism>
<reference evidence="1" key="1">
    <citation type="submission" date="2021-10" db="EMBL/GenBank/DDBJ databases">
        <title>Loktanella gaetbuli sp. nov., isolated from a tidal flat.</title>
        <authorList>
            <person name="Park S."/>
            <person name="Yoon J.-H."/>
        </authorList>
    </citation>
    <scope>NUCLEOTIDE SEQUENCE</scope>
    <source>
        <strain evidence="1">TSTF-M6</strain>
    </source>
</reference>
<dbReference type="Pfam" id="PF20083">
    <property type="entry name" value="DUF6477"/>
    <property type="match status" value="1"/>
</dbReference>
<protein>
    <submittedName>
        <fullName evidence="1">DUF6477 family protein</fullName>
    </submittedName>
</protein>
<comment type="caution">
    <text evidence="1">The sequence shown here is derived from an EMBL/GenBank/DDBJ whole genome shotgun (WGS) entry which is preliminary data.</text>
</comment>
<accession>A0ABS8BPZ8</accession>
<name>A0ABS8BPZ8_9RHOB</name>